<feature type="region of interest" description="Disordered" evidence="8">
    <location>
        <begin position="232"/>
        <end position="257"/>
    </location>
</feature>
<evidence type="ECO:0000256" key="5">
    <source>
        <dbReference type="ARBA" id="ARBA00022679"/>
    </source>
</evidence>
<comment type="caution">
    <text evidence="10">The sequence shown here is derived from an EMBL/GenBank/DDBJ whole genome shotgun (WGS) entry which is preliminary data.</text>
</comment>
<dbReference type="InterPro" id="IPR005467">
    <property type="entry name" value="His_kinase_dom"/>
</dbReference>
<evidence type="ECO:0000256" key="8">
    <source>
        <dbReference type="SAM" id="MobiDB-lite"/>
    </source>
</evidence>
<feature type="domain" description="Histidine kinase" evidence="9">
    <location>
        <begin position="92"/>
        <end position="355"/>
    </location>
</feature>
<dbReference type="Pfam" id="PF02518">
    <property type="entry name" value="HATPase_c"/>
    <property type="match status" value="1"/>
</dbReference>
<keyword evidence="4" id="KW-0597">Phosphoprotein</keyword>
<dbReference type="CDD" id="cd00075">
    <property type="entry name" value="HATPase"/>
    <property type="match status" value="1"/>
</dbReference>
<evidence type="ECO:0000259" key="9">
    <source>
        <dbReference type="PROSITE" id="PS50109"/>
    </source>
</evidence>
<dbReference type="Gene3D" id="3.30.565.10">
    <property type="entry name" value="Histidine kinase-like ATPase, C-terminal domain"/>
    <property type="match status" value="1"/>
</dbReference>
<dbReference type="OrthoDB" id="9773956at2"/>
<accession>A0A9X5C566</accession>
<dbReference type="GO" id="GO:0016036">
    <property type="term" value="P:cellular response to phosphate starvation"/>
    <property type="evidence" value="ECO:0007669"/>
    <property type="project" value="TreeGrafter"/>
</dbReference>
<protein>
    <recommendedName>
        <fullName evidence="3">histidine kinase</fullName>
        <ecNumber evidence="3">2.7.13.3</ecNumber>
    </recommendedName>
</protein>
<dbReference type="PRINTS" id="PR00344">
    <property type="entry name" value="BCTRLSENSOR"/>
</dbReference>
<evidence type="ECO:0000256" key="1">
    <source>
        <dbReference type="ARBA" id="ARBA00000085"/>
    </source>
</evidence>
<keyword evidence="7" id="KW-0902">Two-component regulatory system</keyword>
<keyword evidence="6 10" id="KW-0418">Kinase</keyword>
<keyword evidence="5" id="KW-0808">Transferase</keyword>
<dbReference type="GO" id="GO:0004721">
    <property type="term" value="F:phosphoprotein phosphatase activity"/>
    <property type="evidence" value="ECO:0007669"/>
    <property type="project" value="TreeGrafter"/>
</dbReference>
<dbReference type="Proteomes" id="UP000474104">
    <property type="component" value="Unassembled WGS sequence"/>
</dbReference>
<evidence type="ECO:0000256" key="3">
    <source>
        <dbReference type="ARBA" id="ARBA00012438"/>
    </source>
</evidence>
<gene>
    <name evidence="10" type="ORF">FMM80_04030</name>
</gene>
<dbReference type="InterPro" id="IPR003594">
    <property type="entry name" value="HATPase_dom"/>
</dbReference>
<dbReference type="GO" id="GO:0005886">
    <property type="term" value="C:plasma membrane"/>
    <property type="evidence" value="ECO:0007669"/>
    <property type="project" value="TreeGrafter"/>
</dbReference>
<evidence type="ECO:0000256" key="2">
    <source>
        <dbReference type="ARBA" id="ARBA00004370"/>
    </source>
</evidence>
<dbReference type="InterPro" id="IPR004358">
    <property type="entry name" value="Sig_transdc_His_kin-like_C"/>
</dbReference>
<dbReference type="CDD" id="cd00082">
    <property type="entry name" value="HisKA"/>
    <property type="match status" value="1"/>
</dbReference>
<dbReference type="EMBL" id="VIRB01000030">
    <property type="protein sequence ID" value="NDO67921.1"/>
    <property type="molecule type" value="Genomic_DNA"/>
</dbReference>
<name>A0A9X5C566_9FIRM</name>
<dbReference type="InterPro" id="IPR036097">
    <property type="entry name" value="HisK_dim/P_sf"/>
</dbReference>
<dbReference type="PROSITE" id="PS50109">
    <property type="entry name" value="HIS_KIN"/>
    <property type="match status" value="1"/>
</dbReference>
<proteinExistence type="predicted"/>
<evidence type="ECO:0000256" key="4">
    <source>
        <dbReference type="ARBA" id="ARBA00022553"/>
    </source>
</evidence>
<dbReference type="PANTHER" id="PTHR45453">
    <property type="entry name" value="PHOSPHATE REGULON SENSOR PROTEIN PHOR"/>
    <property type="match status" value="1"/>
</dbReference>
<dbReference type="EC" id="2.7.13.3" evidence="3"/>
<dbReference type="SMART" id="SM00388">
    <property type="entry name" value="HisKA"/>
    <property type="match status" value="1"/>
</dbReference>
<evidence type="ECO:0000313" key="10">
    <source>
        <dbReference type="EMBL" id="NDO67921.1"/>
    </source>
</evidence>
<dbReference type="SUPFAM" id="SSF55874">
    <property type="entry name" value="ATPase domain of HSP90 chaperone/DNA topoisomerase II/histidine kinase"/>
    <property type="match status" value="1"/>
</dbReference>
<evidence type="ECO:0000313" key="11">
    <source>
        <dbReference type="Proteomes" id="UP000474104"/>
    </source>
</evidence>
<dbReference type="InterPro" id="IPR003661">
    <property type="entry name" value="HisK_dim/P_dom"/>
</dbReference>
<dbReference type="AlphaFoldDB" id="A0A9X5C566"/>
<organism evidence="10 11">
    <name type="scientific">Schaedlerella arabinosiphila</name>
    <dbReference type="NCBI Taxonomy" id="2044587"/>
    <lineage>
        <taxon>Bacteria</taxon>
        <taxon>Bacillati</taxon>
        <taxon>Bacillota</taxon>
        <taxon>Clostridia</taxon>
        <taxon>Lachnospirales</taxon>
        <taxon>Lachnospiraceae</taxon>
        <taxon>Schaedlerella</taxon>
    </lineage>
</organism>
<dbReference type="InterPro" id="IPR036890">
    <property type="entry name" value="HATPase_C_sf"/>
</dbReference>
<dbReference type="PANTHER" id="PTHR45453:SF1">
    <property type="entry name" value="PHOSPHATE REGULON SENSOR PROTEIN PHOR"/>
    <property type="match status" value="1"/>
</dbReference>
<evidence type="ECO:0000256" key="7">
    <source>
        <dbReference type="ARBA" id="ARBA00023012"/>
    </source>
</evidence>
<evidence type="ECO:0000256" key="6">
    <source>
        <dbReference type="ARBA" id="ARBA00022777"/>
    </source>
</evidence>
<comment type="catalytic activity">
    <reaction evidence="1">
        <text>ATP + protein L-histidine = ADP + protein N-phospho-L-histidine.</text>
        <dbReference type="EC" id="2.7.13.3"/>
    </reaction>
</comment>
<sequence length="360" mass="41115">MEIWCIITTALAVFSIGAVWHWQGKYRERELSEISSMLECILDGRELPERRADQETLLSKITHQLSRLQSVTKGYHARLEQDRDSIKNLITEIAHQMRTPLANIETYLDFLQDEDLSREEQKSYLKAVMLSEKKIHFLAESFIKMSRLEHRIIQIRPLDTDLLLTLSEAVGQAEEKARRRGLRICTRFPEKLFHPHDADWLGEAVFNLLDNAVKYSPPGSGGEILPDAQQSERENTLPGTGQMEGTEILPDAERDERENTLPRAGQMEGTEILLGAEQNEMFVRIWVSDHGTGIEEGDEASVFQRFYRGSNAGKTEGFGLGLYLTREIVLLHGGFVKLKREKDGTCMEIYLERSPALLRS</sequence>
<dbReference type="Pfam" id="PF00512">
    <property type="entry name" value="HisKA"/>
    <property type="match status" value="1"/>
</dbReference>
<reference evidence="10 11" key="1">
    <citation type="submission" date="2019-07" db="EMBL/GenBank/DDBJ databases">
        <title>Draft genome sequences of 15 bacterial species constituting the stable defined intestinal microbiota of the GM15 gnotobiotic mouse model.</title>
        <authorList>
            <person name="Elie C."/>
            <person name="Mathieu A."/>
            <person name="Saliou A."/>
            <person name="Darnaud M."/>
            <person name="Leulier F."/>
            <person name="Tamellini A."/>
        </authorList>
    </citation>
    <scope>NUCLEOTIDE SEQUENCE [LARGE SCALE GENOMIC DNA]</scope>
    <source>
        <strain evidence="11">ASF 502</strain>
    </source>
</reference>
<dbReference type="SMART" id="SM00387">
    <property type="entry name" value="HATPase_c"/>
    <property type="match status" value="1"/>
</dbReference>
<dbReference type="RefSeq" id="WP_044989855.1">
    <property type="nucleotide sequence ID" value="NZ_CASCYM010000020.1"/>
</dbReference>
<comment type="subcellular location">
    <subcellularLocation>
        <location evidence="2">Membrane</location>
    </subcellularLocation>
</comment>
<dbReference type="InterPro" id="IPR050351">
    <property type="entry name" value="BphY/WalK/GraS-like"/>
</dbReference>
<dbReference type="GO" id="GO:0000155">
    <property type="term" value="F:phosphorelay sensor kinase activity"/>
    <property type="evidence" value="ECO:0007669"/>
    <property type="project" value="InterPro"/>
</dbReference>
<dbReference type="Gene3D" id="1.10.287.130">
    <property type="match status" value="1"/>
</dbReference>
<dbReference type="SUPFAM" id="SSF47384">
    <property type="entry name" value="Homodimeric domain of signal transducing histidine kinase"/>
    <property type="match status" value="1"/>
</dbReference>